<evidence type="ECO:0000259" key="5">
    <source>
        <dbReference type="Pfam" id="PF08386"/>
    </source>
</evidence>
<keyword evidence="3 7" id="KW-0378">Hydrolase</keyword>
<comment type="similarity">
    <text evidence="1">Belongs to the peptidase S33 family.</text>
</comment>
<proteinExistence type="inferred from homology"/>
<sequence>MKLVSLAIGLGLSATAVLVVPGSGATASMEPEVIVDKARPVANKYLDQRLSWRQCGDEELRTFCTKITVPRDWAHQSSGHDIQIAVSKVAPKHGKPSRVVFGNPGGPGGAGLGMAPYLAGQAALAKNHLTVGFDPRGTGESTNITCQGAPGYTMDARDRDPWNLDLIAAASGLHQAYCDRQSRGLLPYITTAQTVQDMDLIRQLLGFNTIDFLGYSAGTWTGAYYQAYFPQHVGRFVLDSNTDFTSPWLTSFAAQPAAFERRFRTDFATWAAKYDDRLHLGTSPRLVVRGYERLRAALKKQPVTEEFMDGAIRITYDQNTLDQMVAADMYTKLDFYSLALDLAFLRDLSAAQTKGGPRAAQHKIDALSPARQRELVRRAHRTPVGLAPFGDDYEDATFTAITCNDTAWPQGQEHADQLAGRLGPRNPLIGWTVNENPCFYWDRPRLNLPQPTGHGLPTTLMVQSAHDPATSYSLATAAHQRYAGSRLLTVTGEGDHGVYGGVNRCADRIVEAFLTTGRAPGQDVSCRGEGIPAPNPVPDVPGADDGAAAAALRDRSPLRRIQGFSAAISGYLH</sequence>
<dbReference type="InterPro" id="IPR013595">
    <property type="entry name" value="Pept_S33_TAP-like_C"/>
</dbReference>
<dbReference type="Pfam" id="PF08386">
    <property type="entry name" value="Abhydrolase_4"/>
    <property type="match status" value="1"/>
</dbReference>
<dbReference type="GO" id="GO:0016787">
    <property type="term" value="F:hydrolase activity"/>
    <property type="evidence" value="ECO:0007669"/>
    <property type="project" value="UniProtKB-KW"/>
</dbReference>
<comment type="caution">
    <text evidence="7">The sequence shown here is derived from an EMBL/GenBank/DDBJ whole genome shotgun (WGS) entry which is preliminary data.</text>
</comment>
<feature type="domain" description="Peptidase S33 tripeptidyl aminopeptidase-like C-terminal" evidence="5">
    <location>
        <begin position="428"/>
        <end position="526"/>
    </location>
</feature>
<name>A0A7Y4KW43_9ACTN</name>
<dbReference type="InterPro" id="IPR029058">
    <property type="entry name" value="AB_hydrolase_fold"/>
</dbReference>
<dbReference type="RefSeq" id="WP_171670114.1">
    <property type="nucleotide sequence ID" value="NZ_BAAAGT010000012.1"/>
</dbReference>
<dbReference type="SUPFAM" id="SSF53474">
    <property type="entry name" value="alpha/beta-Hydrolases"/>
    <property type="match status" value="1"/>
</dbReference>
<feature type="domain" description="AB hydrolase-1" evidence="4">
    <location>
        <begin position="104"/>
        <end position="270"/>
    </location>
</feature>
<accession>A0A7Y4KW43</accession>
<dbReference type="InterPro" id="IPR051601">
    <property type="entry name" value="Serine_prot/Carboxylest_S33"/>
</dbReference>
<dbReference type="Pfam" id="PF00561">
    <property type="entry name" value="Abhydrolase_1"/>
    <property type="match status" value="1"/>
</dbReference>
<gene>
    <name evidence="6" type="ORF">HNR71_004290</name>
    <name evidence="7" type="ORF">HPO96_00735</name>
</gene>
<evidence type="ECO:0000259" key="4">
    <source>
        <dbReference type="Pfam" id="PF00561"/>
    </source>
</evidence>
<dbReference type="EMBL" id="JABJRC010000001">
    <property type="protein sequence ID" value="NOL38761.1"/>
    <property type="molecule type" value="Genomic_DNA"/>
</dbReference>
<dbReference type="Proteomes" id="UP000534306">
    <property type="component" value="Unassembled WGS sequence"/>
</dbReference>
<reference evidence="6 9" key="2">
    <citation type="submission" date="2020-08" db="EMBL/GenBank/DDBJ databases">
        <title>Sequencing the genomes of 1000 actinobacteria strains.</title>
        <authorList>
            <person name="Klenk H.-P."/>
        </authorList>
    </citation>
    <scope>NUCLEOTIDE SEQUENCE [LARGE SCALE GENOMIC DNA]</scope>
    <source>
        <strain evidence="6 9">DSM 15626</strain>
    </source>
</reference>
<dbReference type="EMBL" id="JACHKF010000001">
    <property type="protein sequence ID" value="MBB6568653.1"/>
    <property type="molecule type" value="Genomic_DNA"/>
</dbReference>
<dbReference type="Gene3D" id="3.40.50.1820">
    <property type="entry name" value="alpha/beta hydrolase"/>
    <property type="match status" value="1"/>
</dbReference>
<evidence type="ECO:0000313" key="8">
    <source>
        <dbReference type="Proteomes" id="UP000534306"/>
    </source>
</evidence>
<keyword evidence="8" id="KW-1185">Reference proteome</keyword>
<evidence type="ECO:0000256" key="3">
    <source>
        <dbReference type="ARBA" id="ARBA00022801"/>
    </source>
</evidence>
<organism evidence="7 8">
    <name type="scientific">Kribbella sandramycini</name>
    <dbReference type="NCBI Taxonomy" id="60450"/>
    <lineage>
        <taxon>Bacteria</taxon>
        <taxon>Bacillati</taxon>
        <taxon>Actinomycetota</taxon>
        <taxon>Actinomycetes</taxon>
        <taxon>Propionibacteriales</taxon>
        <taxon>Kribbellaceae</taxon>
        <taxon>Kribbella</taxon>
    </lineage>
</organism>
<evidence type="ECO:0000256" key="2">
    <source>
        <dbReference type="ARBA" id="ARBA00022729"/>
    </source>
</evidence>
<dbReference type="AlphaFoldDB" id="A0A7Y4KW43"/>
<evidence type="ECO:0000313" key="7">
    <source>
        <dbReference type="EMBL" id="NOL38761.1"/>
    </source>
</evidence>
<evidence type="ECO:0000313" key="6">
    <source>
        <dbReference type="EMBL" id="MBB6568653.1"/>
    </source>
</evidence>
<dbReference type="InterPro" id="IPR000073">
    <property type="entry name" value="AB_hydrolase_1"/>
</dbReference>
<reference evidence="7 8" key="1">
    <citation type="submission" date="2020-05" db="EMBL/GenBank/DDBJ databases">
        <title>Genome sequence of Kribbella sandramycini ATCC 39419.</title>
        <authorList>
            <person name="Maclea K.S."/>
            <person name="Fair J.L."/>
        </authorList>
    </citation>
    <scope>NUCLEOTIDE SEQUENCE [LARGE SCALE GENOMIC DNA]</scope>
    <source>
        <strain evidence="7 8">ATCC 39419</strain>
    </source>
</reference>
<protein>
    <submittedName>
        <fullName evidence="7">Alpha/beta fold hydrolase</fullName>
    </submittedName>
    <submittedName>
        <fullName evidence="6">Pimeloyl-ACP methyl ester carboxylesterase</fullName>
    </submittedName>
</protein>
<dbReference type="Proteomes" id="UP000553957">
    <property type="component" value="Unassembled WGS sequence"/>
</dbReference>
<keyword evidence="2" id="KW-0732">Signal</keyword>
<evidence type="ECO:0000313" key="9">
    <source>
        <dbReference type="Proteomes" id="UP000553957"/>
    </source>
</evidence>
<dbReference type="PANTHER" id="PTHR43248:SF29">
    <property type="entry name" value="TRIPEPTIDYL AMINOPEPTIDASE"/>
    <property type="match status" value="1"/>
</dbReference>
<dbReference type="PANTHER" id="PTHR43248">
    <property type="entry name" value="2-SUCCINYL-6-HYDROXY-2,4-CYCLOHEXADIENE-1-CARBOXYLATE SYNTHASE"/>
    <property type="match status" value="1"/>
</dbReference>
<evidence type="ECO:0000256" key="1">
    <source>
        <dbReference type="ARBA" id="ARBA00010088"/>
    </source>
</evidence>